<dbReference type="InterPro" id="IPR009659">
    <property type="entry name" value="DUF1249"/>
</dbReference>
<dbReference type="HOGENOM" id="CLU_116657_1_1_6"/>
<gene>
    <name evidence="1" type="ORF">YC6258_01878</name>
</gene>
<proteinExistence type="predicted"/>
<dbReference type="EMBL" id="CP007142">
    <property type="protein sequence ID" value="AJQ93922.1"/>
    <property type="molecule type" value="Genomic_DNA"/>
</dbReference>
<dbReference type="KEGG" id="gsn:YC6258_01878"/>
<dbReference type="PANTHER" id="PTHR38774:SF1">
    <property type="entry name" value="CYTOPLASMIC PROTEIN"/>
    <property type="match status" value="1"/>
</dbReference>
<dbReference type="RefSeq" id="WP_052830158.1">
    <property type="nucleotide sequence ID" value="NZ_CP007142.1"/>
</dbReference>
<name>A0A0C5VH18_9GAMM</name>
<accession>A0A0C5VH18</accession>
<dbReference type="PANTHER" id="PTHR38774">
    <property type="entry name" value="CYTOPLASMIC PROTEIN-RELATED"/>
    <property type="match status" value="1"/>
</dbReference>
<dbReference type="STRING" id="1445510.YC6258_01878"/>
<protein>
    <recommendedName>
        <fullName evidence="3">DUF1249 domain-containing protein</fullName>
    </recommendedName>
</protein>
<dbReference type="Proteomes" id="UP000032266">
    <property type="component" value="Chromosome"/>
</dbReference>
<evidence type="ECO:0008006" key="3">
    <source>
        <dbReference type="Google" id="ProtNLM"/>
    </source>
</evidence>
<dbReference type="OrthoDB" id="9793663at2"/>
<sequence>MSSFRIPKKKYVPDLAHDSATCEGNYAKLQKIFPDMEENQQLELDLHDGRQRYARIRLKVRECFSYTATVQMEISSVMPVSKSLLIRVYQDARMAEVVKGESGRQHNGVYPYPNEQMYQVDEKAQLNRFVSECLSQCLSDGHIVESAVLDRLFSQM</sequence>
<dbReference type="AlphaFoldDB" id="A0A0C5VH18"/>
<evidence type="ECO:0000313" key="1">
    <source>
        <dbReference type="EMBL" id="AJQ93922.1"/>
    </source>
</evidence>
<reference evidence="1 2" key="1">
    <citation type="submission" date="2014-01" db="EMBL/GenBank/DDBJ databases">
        <title>Full genme sequencing of cellulolytic bacterium Gynuella sunshinyii YC6258T gen. nov., sp. nov.</title>
        <authorList>
            <person name="Khan H."/>
            <person name="Chung E.J."/>
            <person name="Chung Y.R."/>
        </authorList>
    </citation>
    <scope>NUCLEOTIDE SEQUENCE [LARGE SCALE GENOMIC DNA]</scope>
    <source>
        <strain evidence="1 2">YC6258</strain>
    </source>
</reference>
<evidence type="ECO:0000313" key="2">
    <source>
        <dbReference type="Proteomes" id="UP000032266"/>
    </source>
</evidence>
<dbReference type="Pfam" id="PF06853">
    <property type="entry name" value="DUF1249"/>
    <property type="match status" value="1"/>
</dbReference>
<keyword evidence="2" id="KW-1185">Reference proteome</keyword>
<organism evidence="1 2">
    <name type="scientific">Gynuella sunshinyii YC6258</name>
    <dbReference type="NCBI Taxonomy" id="1445510"/>
    <lineage>
        <taxon>Bacteria</taxon>
        <taxon>Pseudomonadati</taxon>
        <taxon>Pseudomonadota</taxon>
        <taxon>Gammaproteobacteria</taxon>
        <taxon>Oceanospirillales</taxon>
        <taxon>Saccharospirillaceae</taxon>
        <taxon>Gynuella</taxon>
    </lineage>
</organism>